<name>A0ACC0KR50_CHOFU</name>
<accession>A0ACC0KR50</accession>
<evidence type="ECO:0000313" key="2">
    <source>
        <dbReference type="Proteomes" id="UP001064048"/>
    </source>
</evidence>
<evidence type="ECO:0000313" key="1">
    <source>
        <dbReference type="EMBL" id="KAI8438773.1"/>
    </source>
</evidence>
<sequence>MYSKLDGTLLGKINILNLSHNIKYKCDLLISFEINYFYFICNITIDYIKIKRNYLILNFGKKKDLTKLNKGKRKTLFLFVSGSRADKNNKQTETNAIGAAAEGGAAAAPPASRRSLARSPSP</sequence>
<comment type="caution">
    <text evidence="1">The sequence shown here is derived from an EMBL/GenBank/DDBJ whole genome shotgun (WGS) entry which is preliminary data.</text>
</comment>
<proteinExistence type="predicted"/>
<protein>
    <submittedName>
        <fullName evidence="1">Uncharacterized protein</fullName>
    </submittedName>
</protein>
<keyword evidence="2" id="KW-1185">Reference proteome</keyword>
<gene>
    <name evidence="1" type="ORF">MSG28_011164</name>
</gene>
<organism evidence="1 2">
    <name type="scientific">Choristoneura fumiferana</name>
    <name type="common">Spruce budworm moth</name>
    <name type="synonym">Archips fumiferana</name>
    <dbReference type="NCBI Taxonomy" id="7141"/>
    <lineage>
        <taxon>Eukaryota</taxon>
        <taxon>Metazoa</taxon>
        <taxon>Ecdysozoa</taxon>
        <taxon>Arthropoda</taxon>
        <taxon>Hexapoda</taxon>
        <taxon>Insecta</taxon>
        <taxon>Pterygota</taxon>
        <taxon>Neoptera</taxon>
        <taxon>Endopterygota</taxon>
        <taxon>Lepidoptera</taxon>
        <taxon>Glossata</taxon>
        <taxon>Ditrysia</taxon>
        <taxon>Tortricoidea</taxon>
        <taxon>Tortricidae</taxon>
        <taxon>Tortricinae</taxon>
        <taxon>Choristoneura</taxon>
    </lineage>
</organism>
<dbReference type="EMBL" id="CM046118">
    <property type="protein sequence ID" value="KAI8438773.1"/>
    <property type="molecule type" value="Genomic_DNA"/>
</dbReference>
<dbReference type="Proteomes" id="UP001064048">
    <property type="component" value="Chromosome 18"/>
</dbReference>
<reference evidence="1 2" key="1">
    <citation type="journal article" date="2022" name="Genome Biol. Evol.">
        <title>The Spruce Budworm Genome: Reconstructing the Evolutionary History of Antifreeze Proteins.</title>
        <authorList>
            <person name="Beliveau C."/>
            <person name="Gagne P."/>
            <person name="Picq S."/>
            <person name="Vernygora O."/>
            <person name="Keeling C.I."/>
            <person name="Pinkney K."/>
            <person name="Doucet D."/>
            <person name="Wen F."/>
            <person name="Johnston J.S."/>
            <person name="Maaroufi H."/>
            <person name="Boyle B."/>
            <person name="Laroche J."/>
            <person name="Dewar K."/>
            <person name="Juretic N."/>
            <person name="Blackburn G."/>
            <person name="Nisole A."/>
            <person name="Brunet B."/>
            <person name="Brandao M."/>
            <person name="Lumley L."/>
            <person name="Duan J."/>
            <person name="Quan G."/>
            <person name="Lucarotti C.J."/>
            <person name="Roe A.D."/>
            <person name="Sperling F.A.H."/>
            <person name="Levesque R.C."/>
            <person name="Cusson M."/>
        </authorList>
    </citation>
    <scope>NUCLEOTIDE SEQUENCE [LARGE SCALE GENOMIC DNA]</scope>
    <source>
        <strain evidence="1">Glfc:IPQL:Cfum</strain>
    </source>
</reference>